<keyword evidence="7" id="KW-1185">Reference proteome</keyword>
<evidence type="ECO:0000256" key="2">
    <source>
        <dbReference type="ARBA" id="ARBA00024893"/>
    </source>
</evidence>
<feature type="compositionally biased region" description="Basic and acidic residues" evidence="4">
    <location>
        <begin position="1"/>
        <end position="10"/>
    </location>
</feature>
<reference evidence="8" key="3">
    <citation type="submission" date="2025-04" db="UniProtKB">
        <authorList>
            <consortium name="RefSeq"/>
        </authorList>
    </citation>
    <scope>IDENTIFICATION</scope>
    <source>
        <strain evidence="8">CBS 781.70</strain>
    </source>
</reference>
<gene>
    <name evidence="6 8" type="ORF">P152DRAFT_72112</name>
</gene>
<dbReference type="InterPro" id="IPR001313">
    <property type="entry name" value="Pumilio_RNA-bd_rpt"/>
</dbReference>
<evidence type="ECO:0000256" key="3">
    <source>
        <dbReference type="PROSITE-ProRule" id="PRU00317"/>
    </source>
</evidence>
<dbReference type="SMART" id="SM00025">
    <property type="entry name" value="Pumilio"/>
    <property type="match status" value="8"/>
</dbReference>
<evidence type="ECO:0000256" key="4">
    <source>
        <dbReference type="SAM" id="MobiDB-lite"/>
    </source>
</evidence>
<feature type="repeat" description="Pumilio" evidence="3">
    <location>
        <begin position="482"/>
        <end position="517"/>
    </location>
</feature>
<evidence type="ECO:0000256" key="1">
    <source>
        <dbReference type="ARBA" id="ARBA00022737"/>
    </source>
</evidence>
<protein>
    <submittedName>
        <fullName evidence="6 8">ARM repeat-containing protein</fullName>
    </submittedName>
</protein>
<reference evidence="6 8" key="1">
    <citation type="submission" date="2020-01" db="EMBL/GenBank/DDBJ databases">
        <authorList>
            <consortium name="DOE Joint Genome Institute"/>
            <person name="Haridas S."/>
            <person name="Albert R."/>
            <person name="Binder M."/>
            <person name="Bloem J."/>
            <person name="Labutti K."/>
            <person name="Salamov A."/>
            <person name="Andreopoulos B."/>
            <person name="Baker S.E."/>
            <person name="Barry K."/>
            <person name="Bills G."/>
            <person name="Bluhm B.H."/>
            <person name="Cannon C."/>
            <person name="Castanera R."/>
            <person name="Culley D.E."/>
            <person name="Daum C."/>
            <person name="Ezra D."/>
            <person name="Gonzalez J.B."/>
            <person name="Henrissat B."/>
            <person name="Kuo A."/>
            <person name="Liang C."/>
            <person name="Lipzen A."/>
            <person name="Lutzoni F."/>
            <person name="Magnuson J."/>
            <person name="Mondo S."/>
            <person name="Nolan M."/>
            <person name="Ohm R."/>
            <person name="Pangilinan J."/>
            <person name="Park H.-J."/>
            <person name="Ramirez L."/>
            <person name="Alfaro M."/>
            <person name="Sun H."/>
            <person name="Tritt A."/>
            <person name="Yoshinaga Y."/>
            <person name="Zwiers L.-H."/>
            <person name="Turgeon B.G."/>
            <person name="Goodwin S.B."/>
            <person name="Spatafora J.W."/>
            <person name="Crous P.W."/>
            <person name="Grigoriev I.V."/>
        </authorList>
    </citation>
    <scope>NUCLEOTIDE SEQUENCE</scope>
    <source>
        <strain evidence="6 8">CBS 781.70</strain>
    </source>
</reference>
<dbReference type="InterPro" id="IPR033712">
    <property type="entry name" value="Pumilio_RNA-bd"/>
</dbReference>
<dbReference type="AlphaFoldDB" id="A0A6G1FZ37"/>
<feature type="repeat" description="Pumilio" evidence="3">
    <location>
        <begin position="373"/>
        <end position="408"/>
    </location>
</feature>
<proteinExistence type="predicted"/>
<reference evidence="8" key="2">
    <citation type="submission" date="2020-04" db="EMBL/GenBank/DDBJ databases">
        <authorList>
            <consortium name="NCBI Genome Project"/>
        </authorList>
    </citation>
    <scope>NUCLEOTIDE SEQUENCE</scope>
    <source>
        <strain evidence="8">CBS 781.70</strain>
    </source>
</reference>
<dbReference type="OrthoDB" id="668540at2759"/>
<feature type="region of interest" description="Disordered" evidence="4">
    <location>
        <begin position="215"/>
        <end position="252"/>
    </location>
</feature>
<dbReference type="PROSITE" id="PS50302">
    <property type="entry name" value="PUM"/>
    <property type="match status" value="7"/>
</dbReference>
<feature type="repeat" description="Pumilio" evidence="3">
    <location>
        <begin position="446"/>
        <end position="481"/>
    </location>
</feature>
<accession>A0A6G1FZ37</accession>
<evidence type="ECO:0000259" key="5">
    <source>
        <dbReference type="PROSITE" id="PS50303"/>
    </source>
</evidence>
<dbReference type="Gene3D" id="1.25.10.10">
    <property type="entry name" value="Leucine-rich Repeat Variant"/>
    <property type="match status" value="1"/>
</dbReference>
<feature type="region of interest" description="Disordered" evidence="4">
    <location>
        <begin position="1"/>
        <end position="25"/>
    </location>
</feature>
<dbReference type="GO" id="GO:0003729">
    <property type="term" value="F:mRNA binding"/>
    <property type="evidence" value="ECO:0007669"/>
    <property type="project" value="TreeGrafter"/>
</dbReference>
<dbReference type="PANTHER" id="PTHR12537">
    <property type="entry name" value="RNA BINDING PROTEIN PUMILIO-RELATED"/>
    <property type="match status" value="1"/>
</dbReference>
<dbReference type="EMBL" id="ML975163">
    <property type="protein sequence ID" value="KAF1810936.1"/>
    <property type="molecule type" value="Genomic_DNA"/>
</dbReference>
<evidence type="ECO:0000313" key="6">
    <source>
        <dbReference type="EMBL" id="KAF1810936.1"/>
    </source>
</evidence>
<evidence type="ECO:0000313" key="7">
    <source>
        <dbReference type="Proteomes" id="UP000504638"/>
    </source>
</evidence>
<dbReference type="GeneID" id="54423774"/>
<feature type="repeat" description="Pumilio" evidence="3">
    <location>
        <begin position="337"/>
        <end position="372"/>
    </location>
</feature>
<dbReference type="FunFam" id="1.25.10.10:FF:000237">
    <property type="entry name" value="Pumilio homolog 9"/>
    <property type="match status" value="1"/>
</dbReference>
<feature type="repeat" description="Pumilio" evidence="3">
    <location>
        <begin position="589"/>
        <end position="627"/>
    </location>
</feature>
<name>A0A6G1FZ37_9PEZI</name>
<dbReference type="PANTHER" id="PTHR12537:SF13">
    <property type="entry name" value="PUMILIO HOMOLOGY DOMAIN FAMILY MEMBER 4"/>
    <property type="match status" value="1"/>
</dbReference>
<sequence>MPVLRTRDMDGNSMMPTTNMDVLGTRPGNLEMATNGIGTHQRHRHGQQSLPVNNLRPLGENGFQFSSVNGSGDTTPTKTGAINRHSLDAAKYTSEAKRRNSLLNYQPSPQSMMQSTTQATPGTAHVMPKIPSSFSTNDVPTLNSFKKMNGFTQHATSSASQGPAFAPSRLEKTIHPTSSRALVTLAENNIDNNIDLVASFNGMNLDEGRSVASHTSSLQASAAPFGPSVSKTMTGPSELPPFPSPPEERWGEPELFNPPDPTDPRLRRLDFNRPANVTWPAPATSRTSLAQPPFNYQPPFSHTAPNQFHDSQAQVIALRRAQNSEDNARWNDVALTDLIGQIWEISRDQHGCRFLQRRIEEGDADEIAIIFGEVKDHIFELMTDQFGNYLCQRLLENGTEDQRTELIRNVSPQMIQVGYNQHGTRALQKMIEFVDTPEQVHLITEALRDHVCKLIQDINGNHVVQKCLNHMSHENSDFIYEAIGNDMHVVGTHRHGCCVIQRCLDHASTIQKNRLVKQISEAAYTLVQDPFGNYVLQYVLDIGEVVYTDYLCRVFVPQLPVLSRQKFSSNVIEKCIRCSSREARNDMIEVLLNPRELESLIKDNYGNYVIQTAMEHSESETRTRLYDAVRPMVSSIRGTPHGRRIIQKLTAYDNRNQNSRQLPFTTGAMAPTISPSTYSVPAQAQTAPHPPPVAQHPSSNFASGYPLYSSAPPQYYTAAPAMQGQPVFGLPVAVPSAQPPTYGQGMPIAPQQPYGFAQYQQPYQGFQYRGVNQQRNQNSHWRH</sequence>
<dbReference type="InterPro" id="IPR011989">
    <property type="entry name" value="ARM-like"/>
</dbReference>
<dbReference type="InterPro" id="IPR033133">
    <property type="entry name" value="PUM-HD"/>
</dbReference>
<keyword evidence="1" id="KW-0677">Repeat</keyword>
<dbReference type="SUPFAM" id="SSF48371">
    <property type="entry name" value="ARM repeat"/>
    <property type="match status" value="1"/>
</dbReference>
<evidence type="ECO:0000313" key="8">
    <source>
        <dbReference type="RefSeq" id="XP_033532567.1"/>
    </source>
</evidence>
<dbReference type="GO" id="GO:0010608">
    <property type="term" value="P:post-transcriptional regulation of gene expression"/>
    <property type="evidence" value="ECO:0007669"/>
    <property type="project" value="TreeGrafter"/>
</dbReference>
<comment type="function">
    <text evidence="2">RNA-binding nucleolar protein required for pre-rRNA processing. Involved in production of 18S rRNA and assembly of small ribosomal subunit.</text>
</comment>
<feature type="repeat" description="Pumilio" evidence="3">
    <location>
        <begin position="518"/>
        <end position="553"/>
    </location>
</feature>
<feature type="domain" description="PUM-HD" evidence="5">
    <location>
        <begin position="311"/>
        <end position="653"/>
    </location>
</feature>
<dbReference type="CDD" id="cd07920">
    <property type="entry name" value="Pumilio"/>
    <property type="match status" value="1"/>
</dbReference>
<dbReference type="InterPro" id="IPR016024">
    <property type="entry name" value="ARM-type_fold"/>
</dbReference>
<dbReference type="Proteomes" id="UP000504638">
    <property type="component" value="Unplaced"/>
</dbReference>
<dbReference type="Pfam" id="PF00806">
    <property type="entry name" value="PUF"/>
    <property type="match status" value="8"/>
</dbReference>
<organism evidence="6">
    <name type="scientific">Eremomyces bilateralis CBS 781.70</name>
    <dbReference type="NCBI Taxonomy" id="1392243"/>
    <lineage>
        <taxon>Eukaryota</taxon>
        <taxon>Fungi</taxon>
        <taxon>Dikarya</taxon>
        <taxon>Ascomycota</taxon>
        <taxon>Pezizomycotina</taxon>
        <taxon>Dothideomycetes</taxon>
        <taxon>Dothideomycetes incertae sedis</taxon>
        <taxon>Eremomycetales</taxon>
        <taxon>Eremomycetaceae</taxon>
        <taxon>Eremomyces</taxon>
    </lineage>
</organism>
<dbReference type="GO" id="GO:0005737">
    <property type="term" value="C:cytoplasm"/>
    <property type="evidence" value="ECO:0007669"/>
    <property type="project" value="TreeGrafter"/>
</dbReference>
<dbReference type="PROSITE" id="PS50303">
    <property type="entry name" value="PUM_HD"/>
    <property type="match status" value="1"/>
</dbReference>
<dbReference type="RefSeq" id="XP_033532567.1">
    <property type="nucleotide sequence ID" value="XM_033683204.1"/>
</dbReference>
<feature type="repeat" description="Pumilio" evidence="3">
    <location>
        <begin position="409"/>
        <end position="444"/>
    </location>
</feature>